<protein>
    <submittedName>
        <fullName evidence="2">Uncharacterized protein</fullName>
    </submittedName>
</protein>
<reference evidence="2" key="2">
    <citation type="submission" date="2015-08" db="UniProtKB">
        <authorList>
            <consortium name="WormBaseParasite"/>
        </authorList>
    </citation>
    <scope>IDENTIFICATION</scope>
</reference>
<evidence type="ECO:0000313" key="1">
    <source>
        <dbReference type="Proteomes" id="UP000035680"/>
    </source>
</evidence>
<dbReference type="AlphaFoldDB" id="A0A0K0FNW9"/>
<organism evidence="1 2">
    <name type="scientific">Strongyloides venezuelensis</name>
    <name type="common">Threadworm</name>
    <dbReference type="NCBI Taxonomy" id="75913"/>
    <lineage>
        <taxon>Eukaryota</taxon>
        <taxon>Metazoa</taxon>
        <taxon>Ecdysozoa</taxon>
        <taxon>Nematoda</taxon>
        <taxon>Chromadorea</taxon>
        <taxon>Rhabditida</taxon>
        <taxon>Tylenchina</taxon>
        <taxon>Panagrolaimomorpha</taxon>
        <taxon>Strongyloidoidea</taxon>
        <taxon>Strongyloididae</taxon>
        <taxon>Strongyloides</taxon>
    </lineage>
</organism>
<dbReference type="WBParaSite" id="SVE_1082000.1">
    <property type="protein sequence ID" value="SVE_1082000.1"/>
    <property type="gene ID" value="SVE_1082000"/>
</dbReference>
<proteinExistence type="predicted"/>
<sequence>MKKKNSLFLLDGHVNIVDDDLPWGDTVKDVLNECAYSRTWGTKHCCDYEKFDSPYFIYKLRDKYFCDKPYNPLEEVDTHFPSAQKLK</sequence>
<name>A0A0K0FNW9_STRVS</name>
<evidence type="ECO:0000313" key="2">
    <source>
        <dbReference type="WBParaSite" id="SVE_1082000.1"/>
    </source>
</evidence>
<accession>A0A0K0FNW9</accession>
<keyword evidence="1" id="KW-1185">Reference proteome</keyword>
<reference evidence="1" key="1">
    <citation type="submission" date="2014-07" db="EMBL/GenBank/DDBJ databases">
        <authorList>
            <person name="Martin A.A"/>
            <person name="De Silva N."/>
        </authorList>
    </citation>
    <scope>NUCLEOTIDE SEQUENCE</scope>
</reference>
<dbReference type="Proteomes" id="UP000035680">
    <property type="component" value="Unassembled WGS sequence"/>
</dbReference>